<name>A0A3S3SDK7_9BURK</name>
<accession>A0A3S3SDK7</accession>
<dbReference type="Pfam" id="PF16036">
    <property type="entry name" value="Chalcone_3"/>
    <property type="match status" value="1"/>
</dbReference>
<reference evidence="3 4" key="1">
    <citation type="submission" date="2019-01" db="EMBL/GenBank/DDBJ databases">
        <authorList>
            <person name="Chen W.-M."/>
        </authorList>
    </citation>
    <scope>NUCLEOTIDE SEQUENCE [LARGE SCALE GENOMIC DNA]</scope>
    <source>
        <strain evidence="3 4">ICH-3</strain>
    </source>
</reference>
<keyword evidence="1" id="KW-0732">Signal</keyword>
<organism evidence="3 4">
    <name type="scientific">Rubrivivax albus</name>
    <dbReference type="NCBI Taxonomy" id="2499835"/>
    <lineage>
        <taxon>Bacteria</taxon>
        <taxon>Pseudomonadati</taxon>
        <taxon>Pseudomonadota</taxon>
        <taxon>Betaproteobacteria</taxon>
        <taxon>Burkholderiales</taxon>
        <taxon>Sphaerotilaceae</taxon>
        <taxon>Rubrivivax</taxon>
    </lineage>
</organism>
<dbReference type="RefSeq" id="WP_128197855.1">
    <property type="nucleotide sequence ID" value="NZ_SACT01000002.1"/>
</dbReference>
<evidence type="ECO:0000313" key="4">
    <source>
        <dbReference type="Proteomes" id="UP000288178"/>
    </source>
</evidence>
<sequence>MLRRRPLLTALPAALLAWPAMASLRPPELAQALPDARLQGEGRLRFFGLQVYDIRLWAPAPVGADDWAQAPLALELAYARTLYGQAIAERSLEEMRRQGDIATPVAERWLAEMTRLFPDVKDGDRLTGVHLPQAAARFFYNGAFRGEVRDAGFARRFFGIWLAPQTSEPSLRERLLSGGR</sequence>
<gene>
    <name evidence="3" type="ORF">ENE75_08585</name>
</gene>
<dbReference type="AlphaFoldDB" id="A0A3S3SDK7"/>
<feature type="chain" id="PRO_5018759749" description="Chalcone isomerase domain-containing protein" evidence="1">
    <location>
        <begin position="23"/>
        <end position="180"/>
    </location>
</feature>
<dbReference type="EMBL" id="SACT01000002">
    <property type="protein sequence ID" value="RVT52481.1"/>
    <property type="molecule type" value="Genomic_DNA"/>
</dbReference>
<evidence type="ECO:0000313" key="3">
    <source>
        <dbReference type="EMBL" id="RVT52481.1"/>
    </source>
</evidence>
<feature type="domain" description="Chalcone isomerase" evidence="2">
    <location>
        <begin position="38"/>
        <end position="176"/>
    </location>
</feature>
<dbReference type="OrthoDB" id="8527419at2"/>
<dbReference type="Proteomes" id="UP000288178">
    <property type="component" value="Unassembled WGS sequence"/>
</dbReference>
<evidence type="ECO:0000256" key="1">
    <source>
        <dbReference type="SAM" id="SignalP"/>
    </source>
</evidence>
<proteinExistence type="predicted"/>
<evidence type="ECO:0000259" key="2">
    <source>
        <dbReference type="Pfam" id="PF16036"/>
    </source>
</evidence>
<dbReference type="InterPro" id="IPR016087">
    <property type="entry name" value="Chalcone_isomerase"/>
</dbReference>
<comment type="caution">
    <text evidence="3">The sequence shown here is derived from an EMBL/GenBank/DDBJ whole genome shotgun (WGS) entry which is preliminary data.</text>
</comment>
<protein>
    <recommendedName>
        <fullName evidence="2">Chalcone isomerase domain-containing protein</fullName>
    </recommendedName>
</protein>
<keyword evidence="4" id="KW-1185">Reference proteome</keyword>
<feature type="signal peptide" evidence="1">
    <location>
        <begin position="1"/>
        <end position="22"/>
    </location>
</feature>